<keyword evidence="12" id="KW-0325">Glycoprotein</keyword>
<keyword evidence="10 15" id="KW-0472">Membrane</keyword>
<evidence type="ECO:0000259" key="16">
    <source>
        <dbReference type="PROSITE" id="PS50268"/>
    </source>
</evidence>
<dbReference type="FunFam" id="2.60.40.60:FF:000007">
    <property type="entry name" value="Protocadherin alpha 2"/>
    <property type="match status" value="1"/>
</dbReference>
<evidence type="ECO:0000256" key="15">
    <source>
        <dbReference type="SAM" id="Phobius"/>
    </source>
</evidence>
<keyword evidence="11" id="KW-1015">Disulfide bond</keyword>
<feature type="domain" description="Cadherin" evidence="16">
    <location>
        <begin position="69"/>
        <end position="146"/>
    </location>
</feature>
<feature type="domain" description="Cadherin" evidence="16">
    <location>
        <begin position="704"/>
        <end position="791"/>
    </location>
</feature>
<dbReference type="RefSeq" id="XP_055890399.1">
    <property type="nucleotide sequence ID" value="XM_056034424.1"/>
</dbReference>
<evidence type="ECO:0000256" key="9">
    <source>
        <dbReference type="ARBA" id="ARBA00022989"/>
    </source>
</evidence>
<dbReference type="GeneID" id="106052405"/>
<name>A0A9W3AT57_BIOGL</name>
<feature type="region of interest" description="Disordered" evidence="14">
    <location>
        <begin position="1232"/>
        <end position="1259"/>
    </location>
</feature>
<sequence length="1343" mass="147474">MAAFEDFKQRTFLYVAGLVTVIFVEQCRGQLFEPTYVINEELPEDSVVGDVSRDSNISHLLSAEDYRFLTYRLLPLSQSVVNLFTIENHTGVLRTASRIDREALCRFDSLCKLVLSAAAQTLSGQQFYTVKIYVIIKDINDHAPKFPSPSMTVEIPEDAAEFTSIPISPASDLDIFNNTIQTYTLKPNSDTFELKVSRNLDDSLVPQLFVKSPLNREARPFYLLKVVAMDGGYPRRSGELTVNVSVLDVNDNPPRFSQQTYDVSVEEDKPINYRVITLSATDDDIGNNGLVKFQLGARQNEEAFSAFRVIADSGNIVTVKELTSLQGETLKLVVEAVDGGSKPLTAQAMVNIHILDSINDAPTIRMTMPYGLRVAKITENAAPGLVVAHFIVDDPDSGENGVVICHLNDDTFALQKLKEAEYKVTVYQQLDRESASLYDVTITCTDGGQPPMSANVAFAVLLEDANDNAPRFLRQVYLANVTENTPGGFVLRVEAEDIDVGQNGKVTYRLGNVTSLVTSYIHVNSTTGDVRTKQPLDHEIFRELEFYVVAMDDGSPSLSTSARVIISVIDVNDNMPKVPNDFFMTIEENLPYGSLVGNIDAIDPDYGLSGKVEYQLLTDNEAPRLFNLSKTGEVRALTSFDRETRDIYDINVLARDFGTVPLTNVLHIRIVVTDANDHKPVFTFPTTYNKTIHSTIDSRFNATIARVVATDRDSGNNAKLTYSITDGGKDVFDIDPVTGRIYVMRNLYTKDKGTYDLKLFVHDLGSPNLSETASLIIIVTQGNTTAVFAAFGYNEQMIIVAVLVAFTVSIAVVVFLIVLRFVKKDRRDRRPKYTSGLPLEVKKRSPTPDDDASSDEGPWRRYDEAKRPNGPIVTSGDVSYDANDDIILFKLKLADQYKELEPEDKDHHCGALACSDSGSNRNSVISDVDGAPDVSRERNVTRLATFQANLPMLQVASMSGNSDKVWRSPPKEKMADEILSSSSRETTGADSGRGPSEDGSQSRSSVTDDSGCLISPSHSILRGNTSKGQGNYSRPPSGSGFDRPPFLMTFQSSSENGATNGGVNGVGSSSNYGTRKDQGGNPTSPRQVSYYSAKPGPGDKSKQFDKETSGNRTYQNSGSEHDRYRETTMKKCIDDGYISNGSSSQKFLNHTNGFKKFSDRLVNASGKGRDARLCSEPPVSGNGGKGATSPSYNTPMQETGLTPSPSPVSPSMMYINNSRPLIPRSADTTLRSDHSQFRYPPSPSYLQTTNPSPHSFKQASCPQLYKNSNLQDPHSQGTLPASNRSRAYNAHEMPFSGPSMSLQDILNESLEGPEDSNTTTTSGSYTIDHEELTVDLPPTDVFV</sequence>
<feature type="compositionally biased region" description="Polar residues" evidence="14">
    <location>
        <begin position="979"/>
        <end position="989"/>
    </location>
</feature>
<dbReference type="InterPro" id="IPR020894">
    <property type="entry name" value="Cadherin_CS"/>
</dbReference>
<evidence type="ECO:0000256" key="2">
    <source>
        <dbReference type="ARBA" id="ARBA00022475"/>
    </source>
</evidence>
<keyword evidence="6" id="KW-0677">Repeat</keyword>
<feature type="compositionally biased region" description="Polar residues" evidence="14">
    <location>
        <begin position="1049"/>
        <end position="1058"/>
    </location>
</feature>
<feature type="domain" description="Cadherin" evidence="16">
    <location>
        <begin position="578"/>
        <end position="682"/>
    </location>
</feature>
<dbReference type="SMART" id="SM00112">
    <property type="entry name" value="CA"/>
    <property type="match status" value="7"/>
</dbReference>
<proteinExistence type="predicted"/>
<evidence type="ECO:0000256" key="13">
    <source>
        <dbReference type="PROSITE-ProRule" id="PRU00043"/>
    </source>
</evidence>
<feature type="region of interest" description="Disordered" evidence="14">
    <location>
        <begin position="904"/>
        <end position="933"/>
    </location>
</feature>
<feature type="compositionally biased region" description="Polar residues" evidence="14">
    <location>
        <begin position="1080"/>
        <end position="1090"/>
    </location>
</feature>
<keyword evidence="17" id="KW-1185">Reference proteome</keyword>
<comment type="subcellular location">
    <subcellularLocation>
        <location evidence="1">Cell membrane</location>
        <topology evidence="1">Single-pass type I membrane protein</topology>
    </subcellularLocation>
</comment>
<keyword evidence="9 15" id="KW-1133">Transmembrane helix</keyword>
<dbReference type="InterPro" id="IPR050174">
    <property type="entry name" value="Protocadherin/Cadherin-CA"/>
</dbReference>
<evidence type="ECO:0000313" key="20">
    <source>
        <dbReference type="RefSeq" id="XP_055890401.1"/>
    </source>
</evidence>
<evidence type="ECO:0000256" key="11">
    <source>
        <dbReference type="ARBA" id="ARBA00023157"/>
    </source>
</evidence>
<dbReference type="PROSITE" id="PS00232">
    <property type="entry name" value="CADHERIN_1"/>
    <property type="match status" value="4"/>
</dbReference>
<evidence type="ECO:0000256" key="5">
    <source>
        <dbReference type="ARBA" id="ARBA00022729"/>
    </source>
</evidence>
<evidence type="ECO:0000256" key="12">
    <source>
        <dbReference type="ARBA" id="ARBA00023180"/>
    </source>
</evidence>
<accession>A0A9W3AT57</accession>
<evidence type="ECO:0000313" key="19">
    <source>
        <dbReference type="RefSeq" id="XP_055890400.1"/>
    </source>
</evidence>
<dbReference type="OrthoDB" id="6145378at2759"/>
<evidence type="ECO:0000256" key="4">
    <source>
        <dbReference type="ARBA" id="ARBA00022692"/>
    </source>
</evidence>
<evidence type="ECO:0000256" key="14">
    <source>
        <dbReference type="SAM" id="MobiDB-lite"/>
    </source>
</evidence>
<dbReference type="Pfam" id="PF08266">
    <property type="entry name" value="Cadherin_2"/>
    <property type="match status" value="1"/>
</dbReference>
<keyword evidence="5" id="KW-0732">Signal</keyword>
<feature type="compositionally biased region" description="Polar residues" evidence="14">
    <location>
        <begin position="998"/>
        <end position="1008"/>
    </location>
</feature>
<feature type="region of interest" description="Disordered" evidence="14">
    <location>
        <begin position="833"/>
        <end position="876"/>
    </location>
</feature>
<feature type="region of interest" description="Disordered" evidence="14">
    <location>
        <begin position="959"/>
        <end position="1124"/>
    </location>
</feature>
<reference evidence="18 19" key="1">
    <citation type="submission" date="2025-04" db="UniProtKB">
        <authorList>
            <consortium name="RefSeq"/>
        </authorList>
    </citation>
    <scope>IDENTIFICATION</scope>
</reference>
<dbReference type="RefSeq" id="XP_055890400.1">
    <property type="nucleotide sequence ID" value="XM_056034425.1"/>
</dbReference>
<evidence type="ECO:0000313" key="17">
    <source>
        <dbReference type="Proteomes" id="UP001165740"/>
    </source>
</evidence>
<keyword evidence="7 13" id="KW-0106">Calcium</keyword>
<dbReference type="PRINTS" id="PR00205">
    <property type="entry name" value="CADHERIN"/>
</dbReference>
<dbReference type="Proteomes" id="UP001165740">
    <property type="component" value="Chromosome 7"/>
</dbReference>
<dbReference type="GO" id="GO:0005509">
    <property type="term" value="F:calcium ion binding"/>
    <property type="evidence" value="ECO:0007669"/>
    <property type="project" value="UniProtKB-UniRule"/>
</dbReference>
<evidence type="ECO:0000256" key="7">
    <source>
        <dbReference type="ARBA" id="ARBA00022837"/>
    </source>
</evidence>
<feature type="compositionally biased region" description="Polar residues" evidence="14">
    <location>
        <begin position="1188"/>
        <end position="1202"/>
    </location>
</feature>
<feature type="compositionally biased region" description="Polar residues" evidence="14">
    <location>
        <begin position="916"/>
        <end position="925"/>
    </location>
</feature>
<feature type="compositionally biased region" description="Basic and acidic residues" evidence="14">
    <location>
        <begin position="964"/>
        <end position="976"/>
    </location>
</feature>
<dbReference type="InterPro" id="IPR013164">
    <property type="entry name" value="Cadherin_N"/>
</dbReference>
<evidence type="ECO:0000256" key="3">
    <source>
        <dbReference type="ARBA" id="ARBA00022536"/>
    </source>
</evidence>
<evidence type="ECO:0000256" key="1">
    <source>
        <dbReference type="ARBA" id="ARBA00004251"/>
    </source>
</evidence>
<evidence type="ECO:0000256" key="10">
    <source>
        <dbReference type="ARBA" id="ARBA00023136"/>
    </source>
</evidence>
<dbReference type="SUPFAM" id="SSF49313">
    <property type="entry name" value="Cadherin-like"/>
    <property type="match status" value="7"/>
</dbReference>
<feature type="region of interest" description="Disordered" evidence="14">
    <location>
        <begin position="1168"/>
        <end position="1208"/>
    </location>
</feature>
<dbReference type="FunFam" id="2.60.40.60:FF:000092">
    <property type="entry name" value="Protocadherin 8"/>
    <property type="match status" value="2"/>
</dbReference>
<evidence type="ECO:0000256" key="6">
    <source>
        <dbReference type="ARBA" id="ARBA00022737"/>
    </source>
</evidence>
<feature type="domain" description="Cadherin" evidence="16">
    <location>
        <begin position="257"/>
        <end position="364"/>
    </location>
</feature>
<dbReference type="GO" id="GO:0007163">
    <property type="term" value="P:establishment or maintenance of cell polarity"/>
    <property type="evidence" value="ECO:0007669"/>
    <property type="project" value="UniProtKB-ARBA"/>
</dbReference>
<dbReference type="FunFam" id="2.60.40.60:FF:000020">
    <property type="entry name" value="Dachsous cadherin-related 1b"/>
    <property type="match status" value="1"/>
</dbReference>
<dbReference type="Gene3D" id="2.60.40.60">
    <property type="entry name" value="Cadherins"/>
    <property type="match status" value="7"/>
</dbReference>
<feature type="domain" description="Cadherin" evidence="16">
    <location>
        <begin position="369"/>
        <end position="472"/>
    </location>
</feature>
<feature type="compositionally biased region" description="Polar residues" evidence="14">
    <location>
        <begin position="1016"/>
        <end position="1036"/>
    </location>
</feature>
<feature type="domain" description="Cadherin" evidence="16">
    <location>
        <begin position="147"/>
        <end position="256"/>
    </location>
</feature>
<keyword evidence="8" id="KW-0130">Cell adhesion</keyword>
<dbReference type="CDD" id="cd11304">
    <property type="entry name" value="Cadherin_repeat"/>
    <property type="match status" value="7"/>
</dbReference>
<evidence type="ECO:0000313" key="18">
    <source>
        <dbReference type="RefSeq" id="XP_055890399.1"/>
    </source>
</evidence>
<keyword evidence="3" id="KW-0245">EGF-like domain</keyword>
<gene>
    <name evidence="18 19 20" type="primary">LOC106052405</name>
</gene>
<keyword evidence="4 15" id="KW-0812">Transmembrane</keyword>
<feature type="compositionally biased region" description="Basic and acidic residues" evidence="14">
    <location>
        <begin position="1097"/>
        <end position="1109"/>
    </location>
</feature>
<evidence type="ECO:0000256" key="8">
    <source>
        <dbReference type="ARBA" id="ARBA00022889"/>
    </source>
</evidence>
<dbReference type="FunFam" id="2.60.40.60:FF:000013">
    <property type="entry name" value="Cadherin EGF LAG seven-pass G-type receptor"/>
    <property type="match status" value="1"/>
</dbReference>
<dbReference type="InterPro" id="IPR002126">
    <property type="entry name" value="Cadherin-like_dom"/>
</dbReference>
<feature type="compositionally biased region" description="Basic and acidic residues" evidence="14">
    <location>
        <begin position="857"/>
        <end position="867"/>
    </location>
</feature>
<feature type="compositionally biased region" description="Polar residues" evidence="14">
    <location>
        <begin position="1244"/>
        <end position="1259"/>
    </location>
</feature>
<dbReference type="FunFam" id="2.60.40.60:FF:000116">
    <property type="entry name" value="Dachsous cadherin-related 2"/>
    <property type="match status" value="1"/>
</dbReference>
<protein>
    <submittedName>
        <fullName evidence="18 19">Protocadherin-11 X-linked-like</fullName>
    </submittedName>
</protein>
<keyword evidence="2" id="KW-1003">Cell membrane</keyword>
<dbReference type="PANTHER" id="PTHR24028:SF146">
    <property type="entry name" value="CADHERIN 96CB, ISOFORM D-RELATED"/>
    <property type="match status" value="1"/>
</dbReference>
<feature type="domain" description="Cadherin" evidence="16">
    <location>
        <begin position="473"/>
        <end position="578"/>
    </location>
</feature>
<dbReference type="InterPro" id="IPR015919">
    <property type="entry name" value="Cadherin-like_sf"/>
</dbReference>
<dbReference type="PANTHER" id="PTHR24028">
    <property type="entry name" value="CADHERIN-87A"/>
    <property type="match status" value="1"/>
</dbReference>
<dbReference type="PROSITE" id="PS50268">
    <property type="entry name" value="CADHERIN_2"/>
    <property type="match status" value="7"/>
</dbReference>
<dbReference type="GO" id="GO:0005886">
    <property type="term" value="C:plasma membrane"/>
    <property type="evidence" value="ECO:0007669"/>
    <property type="project" value="UniProtKB-SubCell"/>
</dbReference>
<dbReference type="GO" id="GO:0007156">
    <property type="term" value="P:homophilic cell adhesion via plasma membrane adhesion molecules"/>
    <property type="evidence" value="ECO:0007669"/>
    <property type="project" value="InterPro"/>
</dbReference>
<dbReference type="OMA" id="NDYMADE"/>
<organism evidence="17 20">
    <name type="scientific">Biomphalaria glabrata</name>
    <name type="common">Bloodfluke planorb</name>
    <name type="synonym">Freshwater snail</name>
    <dbReference type="NCBI Taxonomy" id="6526"/>
    <lineage>
        <taxon>Eukaryota</taxon>
        <taxon>Metazoa</taxon>
        <taxon>Spiralia</taxon>
        <taxon>Lophotrochozoa</taxon>
        <taxon>Mollusca</taxon>
        <taxon>Gastropoda</taxon>
        <taxon>Heterobranchia</taxon>
        <taxon>Euthyneura</taxon>
        <taxon>Panpulmonata</taxon>
        <taxon>Hygrophila</taxon>
        <taxon>Lymnaeoidea</taxon>
        <taxon>Planorbidae</taxon>
        <taxon>Biomphalaria</taxon>
    </lineage>
</organism>
<feature type="transmembrane region" description="Helical" evidence="15">
    <location>
        <begin position="797"/>
        <end position="822"/>
    </location>
</feature>
<dbReference type="RefSeq" id="XP_055890401.1">
    <property type="nucleotide sequence ID" value="XM_056034426.1"/>
</dbReference>
<dbReference type="Pfam" id="PF00028">
    <property type="entry name" value="Cadherin"/>
    <property type="match status" value="6"/>
</dbReference>